<dbReference type="InterPro" id="IPR015424">
    <property type="entry name" value="PyrdxlP-dep_Trfase"/>
</dbReference>
<feature type="domain" description="Aminotransferase class I/classII large" evidence="9">
    <location>
        <begin position="43"/>
        <end position="402"/>
    </location>
</feature>
<dbReference type="SUPFAM" id="SSF53383">
    <property type="entry name" value="PLP-dependent transferases"/>
    <property type="match status" value="1"/>
</dbReference>
<dbReference type="InterPro" id="IPR015421">
    <property type="entry name" value="PyrdxlP-dep_Trfase_major"/>
</dbReference>
<dbReference type="GO" id="GO:0006520">
    <property type="term" value="P:amino acid metabolic process"/>
    <property type="evidence" value="ECO:0007669"/>
    <property type="project" value="InterPro"/>
</dbReference>
<accession>A0A7W6DA43</accession>
<evidence type="ECO:0000313" key="11">
    <source>
        <dbReference type="Proteomes" id="UP000574761"/>
    </source>
</evidence>
<comment type="caution">
    <text evidence="10">The sequence shown here is derived from an EMBL/GenBank/DDBJ whole genome shotgun (WGS) entry which is preliminary data.</text>
</comment>
<proteinExistence type="inferred from homology"/>
<evidence type="ECO:0000256" key="2">
    <source>
        <dbReference type="ARBA" id="ARBA00007441"/>
    </source>
</evidence>
<dbReference type="FunFam" id="3.40.640.10:FF:000033">
    <property type="entry name" value="Aspartate aminotransferase"/>
    <property type="match status" value="1"/>
</dbReference>
<dbReference type="AlphaFoldDB" id="A0A7W6DA43"/>
<keyword evidence="5 8" id="KW-0808">Transferase</keyword>
<protein>
    <recommendedName>
        <fullName evidence="8">Aminotransferase</fullName>
        <ecNumber evidence="8">2.6.1.-</ecNumber>
    </recommendedName>
</protein>
<evidence type="ECO:0000256" key="7">
    <source>
        <dbReference type="ARBA" id="ARBA00049185"/>
    </source>
</evidence>
<evidence type="ECO:0000256" key="3">
    <source>
        <dbReference type="ARBA" id="ARBA00011738"/>
    </source>
</evidence>
<dbReference type="PANTHER" id="PTHR46383">
    <property type="entry name" value="ASPARTATE AMINOTRANSFERASE"/>
    <property type="match status" value="1"/>
</dbReference>
<evidence type="ECO:0000256" key="4">
    <source>
        <dbReference type="ARBA" id="ARBA00022576"/>
    </source>
</evidence>
<reference evidence="10 11" key="1">
    <citation type="submission" date="2020-08" db="EMBL/GenBank/DDBJ databases">
        <title>Genomic Encyclopedia of Type Strains, Phase IV (KMG-IV): sequencing the most valuable type-strain genomes for metagenomic binning, comparative biology and taxonomic classification.</title>
        <authorList>
            <person name="Goeker M."/>
        </authorList>
    </citation>
    <scope>NUCLEOTIDE SEQUENCE [LARGE SCALE GENOMIC DNA]</scope>
    <source>
        <strain evidence="10 11">DSM 100211</strain>
    </source>
</reference>
<organism evidence="10 11">
    <name type="scientific">Mycoplana azooxidifex</name>
    <dbReference type="NCBI Taxonomy" id="1636188"/>
    <lineage>
        <taxon>Bacteria</taxon>
        <taxon>Pseudomonadati</taxon>
        <taxon>Pseudomonadota</taxon>
        <taxon>Alphaproteobacteria</taxon>
        <taxon>Hyphomicrobiales</taxon>
        <taxon>Rhizobiaceae</taxon>
        <taxon>Mycoplana</taxon>
    </lineage>
</organism>
<comment type="cofactor">
    <cofactor evidence="1 8">
        <name>pyridoxal 5'-phosphate</name>
        <dbReference type="ChEBI" id="CHEBI:597326"/>
    </cofactor>
</comment>
<evidence type="ECO:0000259" key="9">
    <source>
        <dbReference type="Pfam" id="PF00155"/>
    </source>
</evidence>
<dbReference type="Pfam" id="PF00155">
    <property type="entry name" value="Aminotran_1_2"/>
    <property type="match status" value="1"/>
</dbReference>
<evidence type="ECO:0000256" key="8">
    <source>
        <dbReference type="RuleBase" id="RU000481"/>
    </source>
</evidence>
<evidence type="ECO:0000256" key="5">
    <source>
        <dbReference type="ARBA" id="ARBA00022679"/>
    </source>
</evidence>
<dbReference type="InterPro" id="IPR004839">
    <property type="entry name" value="Aminotransferase_I/II_large"/>
</dbReference>
<comment type="subunit">
    <text evidence="3">Homodimer.</text>
</comment>
<keyword evidence="11" id="KW-1185">Reference proteome</keyword>
<dbReference type="Proteomes" id="UP000574761">
    <property type="component" value="Unassembled WGS sequence"/>
</dbReference>
<dbReference type="GO" id="GO:0030170">
    <property type="term" value="F:pyridoxal phosphate binding"/>
    <property type="evidence" value="ECO:0007669"/>
    <property type="project" value="InterPro"/>
</dbReference>
<gene>
    <name evidence="10" type="ORF">GGQ64_002210</name>
</gene>
<dbReference type="InterPro" id="IPR050596">
    <property type="entry name" value="AspAT/PAT-like"/>
</dbReference>
<keyword evidence="4 8" id="KW-0032">Aminotransferase</keyword>
<evidence type="ECO:0000256" key="1">
    <source>
        <dbReference type="ARBA" id="ARBA00001933"/>
    </source>
</evidence>
<evidence type="ECO:0000313" key="10">
    <source>
        <dbReference type="EMBL" id="MBB3977010.1"/>
    </source>
</evidence>
<dbReference type="Gene3D" id="3.90.1150.10">
    <property type="entry name" value="Aspartate Aminotransferase, domain 1"/>
    <property type="match status" value="1"/>
</dbReference>
<dbReference type="PROSITE" id="PS00105">
    <property type="entry name" value="AA_TRANSFER_CLASS_1"/>
    <property type="match status" value="1"/>
</dbReference>
<evidence type="ECO:0000256" key="6">
    <source>
        <dbReference type="ARBA" id="ARBA00022898"/>
    </source>
</evidence>
<dbReference type="InterPro" id="IPR004838">
    <property type="entry name" value="NHTrfase_class1_PyrdxlP-BS"/>
</dbReference>
<dbReference type="EMBL" id="JACIEE010000004">
    <property type="protein sequence ID" value="MBB3977010.1"/>
    <property type="molecule type" value="Genomic_DNA"/>
</dbReference>
<comment type="catalytic activity">
    <reaction evidence="7">
        <text>L-aspartate + 2-oxoglutarate = oxaloacetate + L-glutamate</text>
        <dbReference type="Rhea" id="RHEA:21824"/>
        <dbReference type="ChEBI" id="CHEBI:16452"/>
        <dbReference type="ChEBI" id="CHEBI:16810"/>
        <dbReference type="ChEBI" id="CHEBI:29985"/>
        <dbReference type="ChEBI" id="CHEBI:29991"/>
        <dbReference type="EC" id="2.6.1.1"/>
    </reaction>
</comment>
<name>A0A7W6DA43_9HYPH</name>
<dbReference type="GO" id="GO:0004069">
    <property type="term" value="F:L-aspartate:2-oxoglutarate aminotransferase activity"/>
    <property type="evidence" value="ECO:0007669"/>
    <property type="project" value="UniProtKB-EC"/>
</dbReference>
<sequence>MTMATKVEEAGFRPASRIAAIGVSKILQIGARANQMKREGHPVIILGAGEPDFDTPDNIKEAAKAAIDRGETKYTALDGTPELKKAVAEKFRRENGVDYALDEITIATGAKQILFNAFMASIDPGDEVIIPTPYWTSYSDIVEICGGVPVLVPCAAAAGFRLKAEQLEKAITPRTRWLLLNSPSNPSGTAYGEADYRPLLDVLLRHPHVWLMVDDMYEHIVYDGFRFVTPAAIEPRLRERTLTINGVSKAYAMTGWRIGYAGGPKAVIKAMAVIQSQATSCPSSVSQAASVEALNGPQGFLKERQESFRQRRDLVVAALNAIPGIDCRTPEGAFYTFAGCAGLIGKKTPSGKVIETDADFTDYLLQEAHVAVVPGSAFGLSPFFRISYATSEAELKEALQRIAQACARLA</sequence>
<comment type="similarity">
    <text evidence="2 8">Belongs to the class-I pyridoxal-phosphate-dependent aminotransferase family.</text>
</comment>
<dbReference type="CDD" id="cd00609">
    <property type="entry name" value="AAT_like"/>
    <property type="match status" value="1"/>
</dbReference>
<dbReference type="PANTHER" id="PTHR46383:SF1">
    <property type="entry name" value="ASPARTATE AMINOTRANSFERASE"/>
    <property type="match status" value="1"/>
</dbReference>
<dbReference type="RefSeq" id="WP_183803608.1">
    <property type="nucleotide sequence ID" value="NZ_JACIEE010000004.1"/>
</dbReference>
<dbReference type="EC" id="2.6.1.-" evidence="8"/>
<dbReference type="InterPro" id="IPR015422">
    <property type="entry name" value="PyrdxlP-dep_Trfase_small"/>
</dbReference>
<keyword evidence="6" id="KW-0663">Pyridoxal phosphate</keyword>
<dbReference type="Gene3D" id="3.40.640.10">
    <property type="entry name" value="Type I PLP-dependent aspartate aminotransferase-like (Major domain)"/>
    <property type="match status" value="1"/>
</dbReference>